<dbReference type="SUPFAM" id="SSF88723">
    <property type="entry name" value="PIN domain-like"/>
    <property type="match status" value="1"/>
</dbReference>
<sequence>MRFVDSNVLIYALLKPKKEPDDRIAEMKGKSVEILRRIQEGEKVATTVVHLSEVANVIASRSNEKLSAEFVKEFLTLRNVKVFEVSAEDYLKASLLAVEKGVDVNDALAYVKMREHKIEEIYTFDKHFVKMGVVVV</sequence>
<dbReference type="InterPro" id="IPR002716">
    <property type="entry name" value="PIN_dom"/>
</dbReference>
<dbReference type="PANTHER" id="PTHR42188:SF1">
    <property type="entry name" value="23S RRNA-SPECIFIC ENDONUCLEASE VAPC20"/>
    <property type="match status" value="1"/>
</dbReference>
<feature type="domain" description="PIN" evidence="1">
    <location>
        <begin position="3"/>
        <end position="132"/>
    </location>
</feature>
<dbReference type="EMBL" id="CP006577">
    <property type="protein sequence ID" value="AIG99178.1"/>
    <property type="molecule type" value="Genomic_DNA"/>
</dbReference>
<dbReference type="HOGENOM" id="CLU_1850734_0_0_2"/>
<protein>
    <submittedName>
        <fullName evidence="2">Putative nucleic acid-binding protein</fullName>
    </submittedName>
</protein>
<dbReference type="InterPro" id="IPR029060">
    <property type="entry name" value="PIN-like_dom_sf"/>
</dbReference>
<dbReference type="KEGG" id="afg:AFULGI_00024610"/>
<dbReference type="RefSeq" id="WP_010879679.1">
    <property type="nucleotide sequence ID" value="NZ_CP006577.1"/>
</dbReference>
<dbReference type="InterPro" id="IPR039018">
    <property type="entry name" value="VapC20-like"/>
</dbReference>
<dbReference type="AlphaFoldDB" id="A0A075WNP0"/>
<dbReference type="SMR" id="A0A075WNP0"/>
<reference evidence="2 3" key="1">
    <citation type="submission" date="2013-07" db="EMBL/GenBank/DDBJ databases">
        <title>Genome of Archaeoglobus fulgidus.</title>
        <authorList>
            <person name="Fiebig A."/>
            <person name="Birkeland N.-K."/>
        </authorList>
    </citation>
    <scope>NUCLEOTIDE SEQUENCE [LARGE SCALE GENOMIC DNA]</scope>
    <source>
        <strain evidence="2 3">DSM 8774</strain>
    </source>
</reference>
<dbReference type="GeneID" id="24795937"/>
<proteinExistence type="predicted"/>
<dbReference type="Proteomes" id="UP000028501">
    <property type="component" value="Chromosome"/>
</dbReference>
<dbReference type="PANTHER" id="PTHR42188">
    <property type="entry name" value="23S RRNA-SPECIFIC ENDONUCLEASE VAPC20"/>
    <property type="match status" value="1"/>
</dbReference>
<dbReference type="GO" id="GO:0016075">
    <property type="term" value="P:rRNA catabolic process"/>
    <property type="evidence" value="ECO:0007669"/>
    <property type="project" value="TreeGrafter"/>
</dbReference>
<accession>A0A075WNP0</accession>
<gene>
    <name evidence="2" type="ORF">AFULGI_00024610</name>
</gene>
<evidence type="ECO:0000259" key="1">
    <source>
        <dbReference type="Pfam" id="PF01850"/>
    </source>
</evidence>
<dbReference type="Pfam" id="PF01850">
    <property type="entry name" value="PIN"/>
    <property type="match status" value="1"/>
</dbReference>
<evidence type="ECO:0000313" key="3">
    <source>
        <dbReference type="Proteomes" id="UP000028501"/>
    </source>
</evidence>
<organism evidence="2 3">
    <name type="scientific">Archaeoglobus fulgidus DSM 8774</name>
    <dbReference type="NCBI Taxonomy" id="1344584"/>
    <lineage>
        <taxon>Archaea</taxon>
        <taxon>Methanobacteriati</taxon>
        <taxon>Methanobacteriota</taxon>
        <taxon>Archaeoglobi</taxon>
        <taxon>Archaeoglobales</taxon>
        <taxon>Archaeoglobaceae</taxon>
        <taxon>Archaeoglobus</taxon>
    </lineage>
</organism>
<evidence type="ECO:0000313" key="2">
    <source>
        <dbReference type="EMBL" id="AIG99178.1"/>
    </source>
</evidence>
<dbReference type="GO" id="GO:0004521">
    <property type="term" value="F:RNA endonuclease activity"/>
    <property type="evidence" value="ECO:0007669"/>
    <property type="project" value="InterPro"/>
</dbReference>
<name>A0A075WNP0_ARCFL</name>
<dbReference type="CDD" id="cd09854">
    <property type="entry name" value="PIN_VapC-like"/>
    <property type="match status" value="1"/>
</dbReference>
<dbReference type="Gene3D" id="3.40.50.1010">
    <property type="entry name" value="5'-nuclease"/>
    <property type="match status" value="1"/>
</dbReference>